<dbReference type="SUPFAM" id="SSF54427">
    <property type="entry name" value="NTF2-like"/>
    <property type="match status" value="1"/>
</dbReference>
<dbReference type="Proteomes" id="UP000037755">
    <property type="component" value="Unassembled WGS sequence"/>
</dbReference>
<dbReference type="AlphaFoldDB" id="A0A0M8MGD2"/>
<dbReference type="PATRIC" id="fig|1202724.3.peg.711"/>
<dbReference type="InterPro" id="IPR032710">
    <property type="entry name" value="NTF2-like_dom_sf"/>
</dbReference>
<organism evidence="2 3">
    <name type="scientific">Flavobacterium akiainvivens</name>
    <dbReference type="NCBI Taxonomy" id="1202724"/>
    <lineage>
        <taxon>Bacteria</taxon>
        <taxon>Pseudomonadati</taxon>
        <taxon>Bacteroidota</taxon>
        <taxon>Flavobacteriia</taxon>
        <taxon>Flavobacteriales</taxon>
        <taxon>Flavobacteriaceae</taxon>
        <taxon>Flavobacterium</taxon>
    </lineage>
</organism>
<reference evidence="2 3" key="1">
    <citation type="submission" date="2015-08" db="EMBL/GenBank/DDBJ databases">
        <title>Whole genome sequence of Flavobacterium akiainvivens IK-1T, from decaying Wikstroemia oahuensis, an endemic Hawaiian shrub.</title>
        <authorList>
            <person name="Wan X."/>
            <person name="Hou S."/>
            <person name="Saito J."/>
            <person name="Donachie S."/>
        </authorList>
    </citation>
    <scope>NUCLEOTIDE SEQUENCE [LARGE SCALE GENOMIC DNA]</scope>
    <source>
        <strain evidence="2 3">IK-1</strain>
    </source>
</reference>
<evidence type="ECO:0000313" key="3">
    <source>
        <dbReference type="Proteomes" id="UP000037755"/>
    </source>
</evidence>
<dbReference type="RefSeq" id="WP_054406265.1">
    <property type="nucleotide sequence ID" value="NZ_FOYA01000006.1"/>
</dbReference>
<name>A0A0M8MGD2_9FLAO</name>
<dbReference type="EMBL" id="LIYD01000005">
    <property type="protein sequence ID" value="KOS05197.1"/>
    <property type="molecule type" value="Genomic_DNA"/>
</dbReference>
<dbReference type="Gene3D" id="3.10.450.50">
    <property type="match status" value="1"/>
</dbReference>
<protein>
    <recommendedName>
        <fullName evidence="1">SnoaL-like domain-containing protein</fullName>
    </recommendedName>
</protein>
<dbReference type="STRING" id="1202724.AM493_03465"/>
<accession>A0A0M8MGD2</accession>
<gene>
    <name evidence="2" type="ORF">AM493_03465</name>
</gene>
<evidence type="ECO:0000259" key="1">
    <source>
        <dbReference type="Pfam" id="PF12680"/>
    </source>
</evidence>
<dbReference type="OrthoDB" id="1452256at2"/>
<proteinExistence type="predicted"/>
<comment type="caution">
    <text evidence="2">The sequence shown here is derived from an EMBL/GenBank/DDBJ whole genome shotgun (WGS) entry which is preliminary data.</text>
</comment>
<dbReference type="Pfam" id="PF12680">
    <property type="entry name" value="SnoaL_2"/>
    <property type="match status" value="1"/>
</dbReference>
<dbReference type="InterPro" id="IPR037401">
    <property type="entry name" value="SnoaL-like"/>
</dbReference>
<evidence type="ECO:0000313" key="2">
    <source>
        <dbReference type="EMBL" id="KOS05197.1"/>
    </source>
</evidence>
<sequence length="120" mass="13881">MTPKELVLDYYTQDALRHPEVMDKYIHSDFLLQWHSSKGYLEADKNDVMALAAEMGKSYTSSRTEIISILQDGSQVAVRYIYHVTAFENPTEEMVLAHFAVFWEIKDGQLYRGRLMSQLG</sequence>
<keyword evidence="3" id="KW-1185">Reference proteome</keyword>
<feature type="domain" description="SnoaL-like" evidence="1">
    <location>
        <begin position="17"/>
        <end position="111"/>
    </location>
</feature>